<name>A0A8X7CHN7_9ARAC</name>
<reference evidence="2" key="1">
    <citation type="submission" date="2020-08" db="EMBL/GenBank/DDBJ databases">
        <title>Multicomponent nature underlies the extraordinary mechanical properties of spider dragline silk.</title>
        <authorList>
            <person name="Kono N."/>
            <person name="Nakamura H."/>
            <person name="Mori M."/>
            <person name="Yoshida Y."/>
            <person name="Ohtoshi R."/>
            <person name="Malay A.D."/>
            <person name="Moran D.A.P."/>
            <person name="Tomita M."/>
            <person name="Numata K."/>
            <person name="Arakawa K."/>
        </authorList>
    </citation>
    <scope>NUCLEOTIDE SEQUENCE</scope>
</reference>
<evidence type="ECO:0000313" key="3">
    <source>
        <dbReference type="Proteomes" id="UP000886998"/>
    </source>
</evidence>
<protein>
    <submittedName>
        <fullName evidence="2">Uncharacterized protein</fullName>
    </submittedName>
</protein>
<dbReference type="AlphaFoldDB" id="A0A8X7CHN7"/>
<proteinExistence type="predicted"/>
<organism evidence="2 3">
    <name type="scientific">Trichonephila inaurata madagascariensis</name>
    <dbReference type="NCBI Taxonomy" id="2747483"/>
    <lineage>
        <taxon>Eukaryota</taxon>
        <taxon>Metazoa</taxon>
        <taxon>Ecdysozoa</taxon>
        <taxon>Arthropoda</taxon>
        <taxon>Chelicerata</taxon>
        <taxon>Arachnida</taxon>
        <taxon>Araneae</taxon>
        <taxon>Araneomorphae</taxon>
        <taxon>Entelegynae</taxon>
        <taxon>Araneoidea</taxon>
        <taxon>Nephilidae</taxon>
        <taxon>Trichonephila</taxon>
        <taxon>Trichonephila inaurata</taxon>
    </lineage>
</organism>
<accession>A0A8X7CHN7</accession>
<feature type="region of interest" description="Disordered" evidence="1">
    <location>
        <begin position="1"/>
        <end position="24"/>
    </location>
</feature>
<evidence type="ECO:0000313" key="2">
    <source>
        <dbReference type="EMBL" id="GFY67221.1"/>
    </source>
</evidence>
<comment type="caution">
    <text evidence="2">The sequence shown here is derived from an EMBL/GenBank/DDBJ whole genome shotgun (WGS) entry which is preliminary data.</text>
</comment>
<evidence type="ECO:0000256" key="1">
    <source>
        <dbReference type="SAM" id="MobiDB-lite"/>
    </source>
</evidence>
<gene>
    <name evidence="2" type="ORF">TNIN_228201</name>
</gene>
<sequence length="112" mass="13120">MFTNEAEDLSKQWKQGQRNRPDHVNHDLSCLERFAKDAKDVWAFSEDEEDVIEETDEKVCGCRHFQPVPREMYGRRKLREGSYAIQCLKNPICGKKRLTMVWEKMCGVLSAP</sequence>
<keyword evidence="3" id="KW-1185">Reference proteome</keyword>
<dbReference type="Proteomes" id="UP000886998">
    <property type="component" value="Unassembled WGS sequence"/>
</dbReference>
<dbReference type="EMBL" id="BMAV01016469">
    <property type="protein sequence ID" value="GFY67221.1"/>
    <property type="molecule type" value="Genomic_DNA"/>
</dbReference>